<feature type="transmembrane region" description="Helical" evidence="8">
    <location>
        <begin position="694"/>
        <end position="717"/>
    </location>
</feature>
<dbReference type="NCBIfam" id="TIGR00728">
    <property type="entry name" value="OPT_sfam"/>
    <property type="match status" value="1"/>
</dbReference>
<dbReference type="EMBL" id="VSWC01000053">
    <property type="protein sequence ID" value="KAA1101523.1"/>
    <property type="molecule type" value="Genomic_DNA"/>
</dbReference>
<feature type="transmembrane region" description="Helical" evidence="8">
    <location>
        <begin position="636"/>
        <end position="655"/>
    </location>
</feature>
<feature type="region of interest" description="Disordered" evidence="7">
    <location>
        <begin position="1"/>
        <end position="46"/>
    </location>
</feature>
<feature type="transmembrane region" description="Helical" evidence="8">
    <location>
        <begin position="335"/>
        <end position="359"/>
    </location>
</feature>
<feature type="transmembrane region" description="Helical" evidence="8">
    <location>
        <begin position="304"/>
        <end position="323"/>
    </location>
</feature>
<dbReference type="PANTHER" id="PTHR31645:SF0">
    <property type="entry name" value="OLIGOPEPTIDE TRANSPORTER YGL114W-RELATED"/>
    <property type="match status" value="1"/>
</dbReference>
<sequence length="742" mass="81183">MSASRLPPSLDEPIESTKDQEPFNITLQPSSNSSQSDLSLDDDLLRRPSPPPSTSFTFRSTFAGILIGSLLAFTNMYFGLQTGWISMMSLQSSLLGYAAFKLLPNFLNSTPLTVSENVLLQTTSTAVCAMPLTAGLIGIIPALAQLNLESDGLAPITFSPVALITWCFAIAFFGVFLAIPLREQVIIKEKLPFPSGTATAQILALLHQKPMLSQAPLNPSFDQPEHSPEPLGQFHPQQWKLLISTFTASILFSIISLAFPVLYALPIFDVFGPLAHDWSWWFTPSFAFVGQGIIMGFHTGYSMMFGMLFGWMILAPLAVNLGWTTPESVKSWILWPALSIMIVESLFSLLEFSISLLNLQSSPSPYSPLATDENDVPERGVKEPTIAISFKKAAIGFSLSCLVCVLIMGILFKEIKWWATVVALILASIFSLLGLVLILLTQMSLLQSTQRLIFHVKLKSDFADQTYFRVRALGETDLNPVSSIAKISQLVFGVLQPQNLVANLIAGGISEAGAMQSGELMQDFKTAQLHGVDPASMFYGQMIGSFVSVFVSSGAYILYSRTYTLPSNTFPVPTAAIWLSLARLLNDGELPKGSRLMMVISGFIFFIIGGFKVLFKRNSTHFSFGIITKFKHHPSSWFLPSGIAFALGMINTPSFSMARFIGGVIAWKVEQRRSLKPEGGRTMGADESYDSRRIWLIIVATGFVLGEGFGSIFNLILKSFFQFKPLSCWGCGLGGGGYCGDC</sequence>
<keyword evidence="5 8" id="KW-1133">Transmembrane helix</keyword>
<dbReference type="Pfam" id="PF03169">
    <property type="entry name" value="OPT"/>
    <property type="match status" value="2"/>
</dbReference>
<evidence type="ECO:0000313" key="9">
    <source>
        <dbReference type="EMBL" id="KAA1101523.1"/>
    </source>
</evidence>
<dbReference type="AlphaFoldDB" id="A0A5B0PKN9"/>
<dbReference type="GO" id="GO:0000329">
    <property type="term" value="C:fungal-type vacuole membrane"/>
    <property type="evidence" value="ECO:0007669"/>
    <property type="project" value="TreeGrafter"/>
</dbReference>
<feature type="compositionally biased region" description="Low complexity" evidence="7">
    <location>
        <begin position="26"/>
        <end position="38"/>
    </location>
</feature>
<comment type="caution">
    <text evidence="9">The sequence shown here is derived from an EMBL/GenBank/DDBJ whole genome shotgun (WGS) entry which is preliminary data.</text>
</comment>
<evidence type="ECO:0000256" key="7">
    <source>
        <dbReference type="SAM" id="MobiDB-lite"/>
    </source>
</evidence>
<dbReference type="InterPro" id="IPR004813">
    <property type="entry name" value="OPT"/>
</dbReference>
<evidence type="ECO:0000256" key="3">
    <source>
        <dbReference type="ARBA" id="ARBA00022448"/>
    </source>
</evidence>
<name>A0A5B0PKN9_PUCGR</name>
<evidence type="ECO:0008006" key="11">
    <source>
        <dbReference type="Google" id="ProtNLM"/>
    </source>
</evidence>
<dbReference type="GO" id="GO:0035673">
    <property type="term" value="F:oligopeptide transmembrane transporter activity"/>
    <property type="evidence" value="ECO:0007669"/>
    <property type="project" value="InterPro"/>
</dbReference>
<feature type="transmembrane region" description="Helical" evidence="8">
    <location>
        <begin position="418"/>
        <end position="441"/>
    </location>
</feature>
<feature type="transmembrane region" description="Helical" evidence="8">
    <location>
        <begin position="156"/>
        <end position="181"/>
    </location>
</feature>
<feature type="transmembrane region" description="Helical" evidence="8">
    <location>
        <begin position="241"/>
        <end position="266"/>
    </location>
</feature>
<reference evidence="9 10" key="1">
    <citation type="submission" date="2019-05" db="EMBL/GenBank/DDBJ databases">
        <title>Emergence of the Ug99 lineage of the wheat stem rust pathogen through somatic hybridization.</title>
        <authorList>
            <person name="Li F."/>
            <person name="Upadhyaya N.M."/>
            <person name="Sperschneider J."/>
            <person name="Matny O."/>
            <person name="Nguyen-Phuc H."/>
            <person name="Mago R."/>
            <person name="Raley C."/>
            <person name="Miller M.E."/>
            <person name="Silverstein K.A.T."/>
            <person name="Henningsen E."/>
            <person name="Hirsch C.D."/>
            <person name="Visser B."/>
            <person name="Pretorius Z.A."/>
            <person name="Steffenson B.J."/>
            <person name="Schwessinger B."/>
            <person name="Dodds P.N."/>
            <person name="Figueroa M."/>
        </authorList>
    </citation>
    <scope>NUCLEOTIDE SEQUENCE [LARGE SCALE GENOMIC DNA]</scope>
    <source>
        <strain evidence="9">21-0</strain>
    </source>
</reference>
<feature type="transmembrane region" description="Helical" evidence="8">
    <location>
        <begin position="56"/>
        <end position="78"/>
    </location>
</feature>
<dbReference type="OrthoDB" id="627262at2759"/>
<dbReference type="InterPro" id="IPR045035">
    <property type="entry name" value="YSL-like"/>
</dbReference>
<protein>
    <recommendedName>
        <fullName evidence="11">Oligopeptide transporter</fullName>
    </recommendedName>
</protein>
<feature type="transmembrane region" description="Helical" evidence="8">
    <location>
        <begin position="278"/>
        <end position="297"/>
    </location>
</feature>
<proteinExistence type="inferred from homology"/>
<feature type="transmembrane region" description="Helical" evidence="8">
    <location>
        <begin position="596"/>
        <end position="615"/>
    </location>
</feature>
<feature type="transmembrane region" description="Helical" evidence="8">
    <location>
        <begin position="538"/>
        <end position="559"/>
    </location>
</feature>
<accession>A0A5B0PKN9</accession>
<keyword evidence="6 8" id="KW-0472">Membrane</keyword>
<evidence type="ECO:0000256" key="8">
    <source>
        <dbReference type="SAM" id="Phobius"/>
    </source>
</evidence>
<comment type="similarity">
    <text evidence="2">Belongs to the oligopeptide OPT transporter family.</text>
</comment>
<comment type="subcellular location">
    <subcellularLocation>
        <location evidence="1">Membrane</location>
        <topology evidence="1">Multi-pass membrane protein</topology>
    </subcellularLocation>
</comment>
<evidence type="ECO:0000256" key="6">
    <source>
        <dbReference type="ARBA" id="ARBA00023136"/>
    </source>
</evidence>
<gene>
    <name evidence="9" type="ORF">PGT21_023490</name>
</gene>
<dbReference type="Proteomes" id="UP000324748">
    <property type="component" value="Unassembled WGS sequence"/>
</dbReference>
<dbReference type="PANTHER" id="PTHR31645">
    <property type="entry name" value="OLIGOPEPTIDE TRANSPORTER YGL114W-RELATED"/>
    <property type="match status" value="1"/>
</dbReference>
<keyword evidence="3" id="KW-0813">Transport</keyword>
<feature type="transmembrane region" description="Helical" evidence="8">
    <location>
        <begin position="393"/>
        <end position="412"/>
    </location>
</feature>
<evidence type="ECO:0000256" key="1">
    <source>
        <dbReference type="ARBA" id="ARBA00004141"/>
    </source>
</evidence>
<evidence type="ECO:0000256" key="2">
    <source>
        <dbReference type="ARBA" id="ARBA00008807"/>
    </source>
</evidence>
<organism evidence="9 10">
    <name type="scientific">Puccinia graminis f. sp. tritici</name>
    <dbReference type="NCBI Taxonomy" id="56615"/>
    <lineage>
        <taxon>Eukaryota</taxon>
        <taxon>Fungi</taxon>
        <taxon>Dikarya</taxon>
        <taxon>Basidiomycota</taxon>
        <taxon>Pucciniomycotina</taxon>
        <taxon>Pucciniomycetes</taxon>
        <taxon>Pucciniales</taxon>
        <taxon>Pucciniaceae</taxon>
        <taxon>Puccinia</taxon>
    </lineage>
</organism>
<evidence type="ECO:0000313" key="10">
    <source>
        <dbReference type="Proteomes" id="UP000324748"/>
    </source>
</evidence>
<evidence type="ECO:0000256" key="5">
    <source>
        <dbReference type="ARBA" id="ARBA00022989"/>
    </source>
</evidence>
<evidence type="ECO:0000256" key="4">
    <source>
        <dbReference type="ARBA" id="ARBA00022692"/>
    </source>
</evidence>
<feature type="transmembrane region" description="Helical" evidence="8">
    <location>
        <begin position="124"/>
        <end position="144"/>
    </location>
</feature>
<keyword evidence="10" id="KW-1185">Reference proteome</keyword>
<keyword evidence="4 8" id="KW-0812">Transmembrane</keyword>